<protein>
    <submittedName>
        <fullName evidence="1">Uncharacterized protein</fullName>
    </submittedName>
</protein>
<sequence length="147" mass="16434">MFDGLKRSISLTKETDEASSEIDGFTGPPLFDVAPDLRIKITKPLFALDTPIGPCRPDFILEASYRGSRPVNLIIEAFGMETEEYRQAKEQTLPRMKYIGPIFGIFPKDLAEAQAANTARRLQDWVIDQVRRAGNNTSPTSDDDILT</sequence>
<proteinExistence type="predicted"/>
<gene>
    <name evidence="1" type="ORF">BA011_40265</name>
</gene>
<evidence type="ECO:0000313" key="2">
    <source>
        <dbReference type="Proteomes" id="UP000092691"/>
    </source>
</evidence>
<name>A0A1B1CK84_RHILE</name>
<evidence type="ECO:0000313" key="1">
    <source>
        <dbReference type="EMBL" id="ANP90158.1"/>
    </source>
</evidence>
<accession>A0A1B1CK84</accession>
<geneLocation type="plasmid" evidence="1 2">
    <name>unnamed7</name>
</geneLocation>
<dbReference type="AlphaFoldDB" id="A0A1B1CK84"/>
<organism evidence="1 2">
    <name type="scientific">Rhizobium leguminosarum</name>
    <dbReference type="NCBI Taxonomy" id="384"/>
    <lineage>
        <taxon>Bacteria</taxon>
        <taxon>Pseudomonadati</taxon>
        <taxon>Pseudomonadota</taxon>
        <taxon>Alphaproteobacteria</taxon>
        <taxon>Hyphomicrobiales</taxon>
        <taxon>Rhizobiaceae</taxon>
        <taxon>Rhizobium/Agrobacterium group</taxon>
        <taxon>Rhizobium</taxon>
    </lineage>
</organism>
<reference evidence="1 2" key="1">
    <citation type="submission" date="2016-06" db="EMBL/GenBank/DDBJ databases">
        <title>Microsymbionts genomes from the relict species Vavilovia formosa.</title>
        <authorList>
            <person name="Chirak E."/>
            <person name="Kimeklis A."/>
            <person name="Andronov E."/>
        </authorList>
    </citation>
    <scope>NUCLEOTIDE SEQUENCE [LARGE SCALE GENOMIC DNA]</scope>
    <source>
        <strain evidence="1 2">Vaf10</strain>
        <plasmid evidence="2">Plasmid unnamed7</plasmid>
    </source>
</reference>
<keyword evidence="1" id="KW-0614">Plasmid</keyword>
<dbReference type="Proteomes" id="UP000092691">
    <property type="component" value="Plasmid unnamed7"/>
</dbReference>
<dbReference type="EMBL" id="CP016288">
    <property type="protein sequence ID" value="ANP90158.1"/>
    <property type="molecule type" value="Genomic_DNA"/>
</dbReference>